<keyword evidence="7 17" id="KW-0812">Transmembrane</keyword>
<keyword evidence="8" id="KW-0999">Mitochondrion inner membrane</keyword>
<keyword evidence="13 17" id="KW-0472">Membrane</keyword>
<comment type="function">
    <text evidence="1">Accessory subunit of the mitochondrial membrane respiratory chain NADH dehydrogenase (Complex I), that is believed not to be involved in catalysis. Complex I functions in the transfer of electrons from NADH to the respiratory chain. The immediate electron acceptor for the enzyme is believed to be ubiquinone.</text>
</comment>
<proteinExistence type="inferred from homology"/>
<keyword evidence="9" id="KW-0809">Transit peptide</keyword>
<keyword evidence="19" id="KW-1185">Reference proteome</keyword>
<organism evidence="18 19">
    <name type="scientific">Acrasis kona</name>
    <dbReference type="NCBI Taxonomy" id="1008807"/>
    <lineage>
        <taxon>Eukaryota</taxon>
        <taxon>Discoba</taxon>
        <taxon>Heterolobosea</taxon>
        <taxon>Tetramitia</taxon>
        <taxon>Eutetramitia</taxon>
        <taxon>Acrasidae</taxon>
        <taxon>Acrasis</taxon>
    </lineage>
</organism>
<evidence type="ECO:0000256" key="13">
    <source>
        <dbReference type="ARBA" id="ARBA00023136"/>
    </source>
</evidence>
<keyword evidence="10" id="KW-0249">Electron transport</keyword>
<evidence type="ECO:0000256" key="16">
    <source>
        <dbReference type="ARBA" id="ARBA00046528"/>
    </source>
</evidence>
<evidence type="ECO:0000256" key="6">
    <source>
        <dbReference type="ARBA" id="ARBA00022660"/>
    </source>
</evidence>
<dbReference type="AlphaFoldDB" id="A0AAW2ZAI6"/>
<evidence type="ECO:0000256" key="3">
    <source>
        <dbReference type="ARBA" id="ARBA00008915"/>
    </source>
</evidence>
<keyword evidence="12" id="KW-0496">Mitochondrion</keyword>
<evidence type="ECO:0000256" key="8">
    <source>
        <dbReference type="ARBA" id="ARBA00022792"/>
    </source>
</evidence>
<keyword evidence="5" id="KW-0813">Transport</keyword>
<evidence type="ECO:0000256" key="10">
    <source>
        <dbReference type="ARBA" id="ARBA00022982"/>
    </source>
</evidence>
<evidence type="ECO:0000313" key="18">
    <source>
        <dbReference type="EMBL" id="KAL0485692.1"/>
    </source>
</evidence>
<evidence type="ECO:0000256" key="7">
    <source>
        <dbReference type="ARBA" id="ARBA00022692"/>
    </source>
</evidence>
<comment type="subcellular location">
    <subcellularLocation>
        <location evidence="2">Mitochondrion inner membrane</location>
        <topology evidence="2">Single-pass membrane protein</topology>
    </subcellularLocation>
</comment>
<dbReference type="InterPro" id="IPR019329">
    <property type="entry name" value="NADH_UbQ_OxRdtase_ESSS_su"/>
</dbReference>
<dbReference type="GO" id="GO:0005743">
    <property type="term" value="C:mitochondrial inner membrane"/>
    <property type="evidence" value="ECO:0007669"/>
    <property type="project" value="UniProtKB-SubCell"/>
</dbReference>
<reference evidence="18 19" key="1">
    <citation type="submission" date="2024-03" db="EMBL/GenBank/DDBJ databases">
        <title>The Acrasis kona genome and developmental transcriptomes reveal deep origins of eukaryotic multicellular pathways.</title>
        <authorList>
            <person name="Sheikh S."/>
            <person name="Fu C.-J."/>
            <person name="Brown M.W."/>
            <person name="Baldauf S.L."/>
        </authorList>
    </citation>
    <scope>NUCLEOTIDE SEQUENCE [LARGE SCALE GENOMIC DNA]</scope>
    <source>
        <strain evidence="18 19">ATCC MYA-3509</strain>
    </source>
</reference>
<evidence type="ECO:0000256" key="5">
    <source>
        <dbReference type="ARBA" id="ARBA00022448"/>
    </source>
</evidence>
<evidence type="ECO:0000256" key="2">
    <source>
        <dbReference type="ARBA" id="ARBA00004434"/>
    </source>
</evidence>
<accession>A0AAW2ZAI6</accession>
<protein>
    <recommendedName>
        <fullName evidence="4">NADH dehydrogenase [ubiquinone] 1 beta subcomplex subunit 11, mitochondrial</fullName>
    </recommendedName>
    <alternativeName>
        <fullName evidence="15">Complex I-ESSS</fullName>
    </alternativeName>
    <alternativeName>
        <fullName evidence="14">NADH-ubiquinone oxidoreductase ESSS subunit</fullName>
    </alternativeName>
</protein>
<keyword evidence="11 17" id="KW-1133">Transmembrane helix</keyword>
<evidence type="ECO:0000256" key="9">
    <source>
        <dbReference type="ARBA" id="ARBA00022946"/>
    </source>
</evidence>
<evidence type="ECO:0000256" key="14">
    <source>
        <dbReference type="ARBA" id="ARBA00030753"/>
    </source>
</evidence>
<feature type="transmembrane region" description="Helical" evidence="17">
    <location>
        <begin position="70"/>
        <end position="91"/>
    </location>
</feature>
<evidence type="ECO:0000256" key="11">
    <source>
        <dbReference type="ARBA" id="ARBA00022989"/>
    </source>
</evidence>
<evidence type="ECO:0000256" key="4">
    <source>
        <dbReference type="ARBA" id="ARBA00018632"/>
    </source>
</evidence>
<gene>
    <name evidence="18" type="ORF">AKO1_003304</name>
</gene>
<evidence type="ECO:0000256" key="17">
    <source>
        <dbReference type="SAM" id="Phobius"/>
    </source>
</evidence>
<keyword evidence="6" id="KW-0679">Respiratory chain</keyword>
<evidence type="ECO:0000256" key="1">
    <source>
        <dbReference type="ARBA" id="ARBA00003195"/>
    </source>
</evidence>
<comment type="subunit">
    <text evidence="16">Complex I is composed of 45 different subunits. Interacts with BCAP31.</text>
</comment>
<evidence type="ECO:0000313" key="19">
    <source>
        <dbReference type="Proteomes" id="UP001431209"/>
    </source>
</evidence>
<evidence type="ECO:0000256" key="15">
    <source>
        <dbReference type="ARBA" id="ARBA00031387"/>
    </source>
</evidence>
<dbReference type="Proteomes" id="UP001431209">
    <property type="component" value="Unassembled WGS sequence"/>
</dbReference>
<sequence>MNARSLVKTAQYNFLRRTFHSSPKLNGGGGHHDPNEIKIGNLHYSPGPTTDENGRLFGIPKGQKLKMTHIEAVSTIAVGLTIGLTLIGLYYKPDYSLQTWGYQEYCRRVKARGGKTPIENMQDMKNDDLSIKYD</sequence>
<comment type="similarity">
    <text evidence="3">Belongs to the complex I NDUFB11 subunit family.</text>
</comment>
<comment type="caution">
    <text evidence="18">The sequence shown here is derived from an EMBL/GenBank/DDBJ whole genome shotgun (WGS) entry which is preliminary data.</text>
</comment>
<dbReference type="Pfam" id="PF10183">
    <property type="entry name" value="ESSS"/>
    <property type="match status" value="1"/>
</dbReference>
<evidence type="ECO:0000256" key="12">
    <source>
        <dbReference type="ARBA" id="ARBA00023128"/>
    </source>
</evidence>
<dbReference type="EMBL" id="JAOPGA020001158">
    <property type="protein sequence ID" value="KAL0485692.1"/>
    <property type="molecule type" value="Genomic_DNA"/>
</dbReference>
<name>A0AAW2ZAI6_9EUKA</name>